<feature type="modified residue" description="O-(pantetheine 4'-phosphoryl)serine" evidence="3">
    <location>
        <position position="51"/>
    </location>
</feature>
<reference evidence="5 6" key="1">
    <citation type="submission" date="2022-06" db="EMBL/GenBank/DDBJ databases">
        <title>Whole-genome of Asaia lannensis strain LMG 27011T.</title>
        <authorList>
            <person name="Sombolestani A."/>
        </authorList>
    </citation>
    <scope>NUCLEOTIDE SEQUENCE [LARGE SCALE GENOMIC DNA]</scope>
    <source>
        <strain evidence="5 6">NBRC 102526</strain>
    </source>
</reference>
<keyword evidence="3" id="KW-0275">Fatty acid biosynthesis</keyword>
<feature type="domain" description="Carrier" evidence="4">
    <location>
        <begin position="13"/>
        <end position="91"/>
    </location>
</feature>
<evidence type="ECO:0000259" key="4">
    <source>
        <dbReference type="PROSITE" id="PS50075"/>
    </source>
</evidence>
<keyword evidence="2 3" id="KW-0597">Phosphoprotein</keyword>
<dbReference type="PROSITE" id="PS50075">
    <property type="entry name" value="CARRIER"/>
    <property type="match status" value="1"/>
</dbReference>
<dbReference type="EMBL" id="JAMXQU010000001">
    <property type="protein sequence ID" value="MCO6158783.1"/>
    <property type="molecule type" value="Genomic_DNA"/>
</dbReference>
<comment type="pathway">
    <text evidence="3">Lipid metabolism; fatty acid biosynthesis.</text>
</comment>
<dbReference type="Proteomes" id="UP001523401">
    <property type="component" value="Unassembled WGS sequence"/>
</dbReference>
<comment type="subcellular location">
    <subcellularLocation>
        <location evidence="3">Cytoplasm</location>
    </subcellularLocation>
</comment>
<keyword evidence="1 3" id="KW-0596">Phosphopantetheine</keyword>
<dbReference type="InterPro" id="IPR009081">
    <property type="entry name" value="PP-bd_ACP"/>
</dbReference>
<accession>A0ABT1CD41</accession>
<organism evidence="5 6">
    <name type="scientific">Asaia lannensis NBRC 102526</name>
    <dbReference type="NCBI Taxonomy" id="1307926"/>
    <lineage>
        <taxon>Bacteria</taxon>
        <taxon>Pseudomonadati</taxon>
        <taxon>Pseudomonadota</taxon>
        <taxon>Alphaproteobacteria</taxon>
        <taxon>Acetobacterales</taxon>
        <taxon>Acetobacteraceae</taxon>
        <taxon>Asaia</taxon>
    </lineage>
</organism>
<dbReference type="InterPro" id="IPR003231">
    <property type="entry name" value="ACP"/>
</dbReference>
<evidence type="ECO:0000313" key="5">
    <source>
        <dbReference type="EMBL" id="MCO6158783.1"/>
    </source>
</evidence>
<keyword evidence="3" id="KW-0276">Fatty acid metabolism</keyword>
<comment type="caution">
    <text evidence="5">The sequence shown here is derived from an EMBL/GenBank/DDBJ whole genome shotgun (WGS) entry which is preliminary data.</text>
</comment>
<dbReference type="InterPro" id="IPR036736">
    <property type="entry name" value="ACP-like_sf"/>
</dbReference>
<comment type="similarity">
    <text evidence="3">Belongs to the acyl carrier protein (ACP) family.</text>
</comment>
<sequence length="107" mass="11643">MATDKPAMHEDTIHTVSVDDTVVRIIAEHFGQDVAALPKDSQLADTLGADSFDVVQLAFAFEETFHIDLQNVDLSRVKTVADCIAIVTERSYAPTQDLPATAPMVKT</sequence>
<dbReference type="Pfam" id="PF00550">
    <property type="entry name" value="PP-binding"/>
    <property type="match status" value="1"/>
</dbReference>
<protein>
    <recommendedName>
        <fullName evidence="3">Acyl carrier protein</fullName>
        <shortName evidence="3">ACP</shortName>
    </recommendedName>
</protein>
<keyword evidence="3" id="KW-0443">Lipid metabolism</keyword>
<name>A0ABT1CD41_9PROT</name>
<comment type="PTM">
    <text evidence="3">4'-phosphopantetheine is transferred from CoA to a specific serine of apo-ACP by AcpS. This modification is essential for activity because fatty acids are bound in thioester linkage to the sulfhydryl of the prosthetic group.</text>
</comment>
<evidence type="ECO:0000256" key="1">
    <source>
        <dbReference type="ARBA" id="ARBA00022450"/>
    </source>
</evidence>
<gene>
    <name evidence="3" type="primary">acpP</name>
    <name evidence="5" type="ORF">NF685_01905</name>
</gene>
<proteinExistence type="inferred from homology"/>
<evidence type="ECO:0000256" key="2">
    <source>
        <dbReference type="ARBA" id="ARBA00022553"/>
    </source>
</evidence>
<keyword evidence="6" id="KW-1185">Reference proteome</keyword>
<keyword evidence="3" id="KW-0444">Lipid biosynthesis</keyword>
<keyword evidence="3" id="KW-0963">Cytoplasm</keyword>
<evidence type="ECO:0000256" key="3">
    <source>
        <dbReference type="HAMAP-Rule" id="MF_01217"/>
    </source>
</evidence>
<dbReference type="SUPFAM" id="SSF47336">
    <property type="entry name" value="ACP-like"/>
    <property type="match status" value="1"/>
</dbReference>
<dbReference type="Gene3D" id="1.10.1200.10">
    <property type="entry name" value="ACP-like"/>
    <property type="match status" value="1"/>
</dbReference>
<comment type="function">
    <text evidence="3">Carrier of the growing fatty acid chain in fatty acid biosynthesis.</text>
</comment>
<dbReference type="RefSeq" id="WP_252848366.1">
    <property type="nucleotide sequence ID" value="NZ_BAPW01000034.1"/>
</dbReference>
<evidence type="ECO:0000313" key="6">
    <source>
        <dbReference type="Proteomes" id="UP001523401"/>
    </source>
</evidence>
<dbReference type="HAMAP" id="MF_01217">
    <property type="entry name" value="Acyl_carrier"/>
    <property type="match status" value="1"/>
</dbReference>